<proteinExistence type="predicted"/>
<reference evidence="1" key="1">
    <citation type="submission" date="2020-12" db="EMBL/GenBank/DDBJ databases">
        <title>M. sibirica DSM 26468T genome.</title>
        <authorList>
            <person name="Thieme N."/>
            <person name="Rettenmaier R."/>
            <person name="Zverlov V."/>
            <person name="Liebl W."/>
        </authorList>
    </citation>
    <scope>NUCLEOTIDE SEQUENCE</scope>
    <source>
        <strain evidence="1">DSM 26468</strain>
    </source>
</reference>
<dbReference type="RefSeq" id="WP_197659646.1">
    <property type="nucleotide sequence ID" value="NZ_JAEAGR010000001.1"/>
</dbReference>
<dbReference type="AlphaFoldDB" id="A0A8J7H096"/>
<sequence length="423" mass="48793">MKVLFLGYAISMKEASKLYGASIAGNKMQINVLKQLSRYGDLALRCITIYPTAAYPKGRLFIRRKRIRLFRGFYSIRVGFLNLPVIKQFLETIVTYLEARKIVKDEGIKTIFTFNLFPQVGLPAKWLKRRYGCELICLLADLPIDDAVGRKGISYILRKSFDHLTLKLFASYDKFITLNKHAISRYAPGKNYIVVEGGIDPKEATTENAINHYADIINKRDYHKASDISSSQPTDESCNHKMKRIVYSGALTQYSGIIELIEAMKYIKEKEVFLDIYGDGPLAKDVREYTGINKNIRYHGSIHYSLMRQIQREAYLLVNPRPVDHPIARVTFPSKLFEYMLSGVPVLTTRLNGLTEEYLDKLFVVQTDDAISLGMKINQILMLPEEMLREKAEEARKFILEHKTWEKQCERIYQFIMAGEYNS</sequence>
<keyword evidence="2" id="KW-1185">Reference proteome</keyword>
<dbReference type="PANTHER" id="PTHR12526">
    <property type="entry name" value="GLYCOSYLTRANSFERASE"/>
    <property type="match status" value="1"/>
</dbReference>
<dbReference type="Proteomes" id="UP000623269">
    <property type="component" value="Unassembled WGS sequence"/>
</dbReference>
<organism evidence="1 2">
    <name type="scientific">Mobilitalea sibirica</name>
    <dbReference type="NCBI Taxonomy" id="1462919"/>
    <lineage>
        <taxon>Bacteria</taxon>
        <taxon>Bacillati</taxon>
        <taxon>Bacillota</taxon>
        <taxon>Clostridia</taxon>
        <taxon>Lachnospirales</taxon>
        <taxon>Lachnospiraceae</taxon>
        <taxon>Mobilitalea</taxon>
    </lineage>
</organism>
<dbReference type="Gene3D" id="3.40.50.2000">
    <property type="entry name" value="Glycogen Phosphorylase B"/>
    <property type="match status" value="2"/>
</dbReference>
<accession>A0A8J7H096</accession>
<comment type="caution">
    <text evidence="1">The sequence shown here is derived from an EMBL/GenBank/DDBJ whole genome shotgun (WGS) entry which is preliminary data.</text>
</comment>
<dbReference type="EMBL" id="JAEAGR010000001">
    <property type="protein sequence ID" value="MBH1939418.1"/>
    <property type="molecule type" value="Genomic_DNA"/>
</dbReference>
<dbReference type="Pfam" id="PF13692">
    <property type="entry name" value="Glyco_trans_1_4"/>
    <property type="match status" value="1"/>
</dbReference>
<protein>
    <submittedName>
        <fullName evidence="1">Glycosyltransferase</fullName>
    </submittedName>
</protein>
<evidence type="ECO:0000313" key="2">
    <source>
        <dbReference type="Proteomes" id="UP000623269"/>
    </source>
</evidence>
<dbReference type="SUPFAM" id="SSF53756">
    <property type="entry name" value="UDP-Glycosyltransferase/glycogen phosphorylase"/>
    <property type="match status" value="1"/>
</dbReference>
<evidence type="ECO:0000313" key="1">
    <source>
        <dbReference type="EMBL" id="MBH1939418.1"/>
    </source>
</evidence>
<gene>
    <name evidence="1" type="ORF">I5677_00760</name>
</gene>
<name>A0A8J7H096_9FIRM</name>